<comment type="pathway">
    <text evidence="2 14">Porphyrin-containing compound metabolism; heme O biosynthesis; heme O from protoheme: step 1/1.</text>
</comment>
<dbReference type="NCBIfam" id="NF003349">
    <property type="entry name" value="PRK04375.1-2"/>
    <property type="match status" value="1"/>
</dbReference>
<dbReference type="NCBIfam" id="TIGR01473">
    <property type="entry name" value="cyoE_ctaB"/>
    <property type="match status" value="1"/>
</dbReference>
<name>A0A395JU60_9GAMM</name>
<dbReference type="OrthoDB" id="9814417at2"/>
<comment type="function">
    <text evidence="14">Converts heme B (protoheme IX) to heme O by substitution of the vinyl group on carbon 2 of heme B porphyrin ring with a hydroxyethyl farnesyl side group.</text>
</comment>
<keyword evidence="4 14" id="KW-1003">Cell membrane</keyword>
<evidence type="ECO:0000256" key="8">
    <source>
        <dbReference type="ARBA" id="ARBA00023133"/>
    </source>
</evidence>
<evidence type="ECO:0000256" key="7">
    <source>
        <dbReference type="ARBA" id="ARBA00022989"/>
    </source>
</evidence>
<keyword evidence="9 14" id="KW-0472">Membrane</keyword>
<comment type="similarity">
    <text evidence="14">Belongs to the UbiA prenyltransferase family. Protoheme IX farnesyltransferase subfamily.</text>
</comment>
<dbReference type="GO" id="GO:0008495">
    <property type="term" value="F:protoheme IX farnesyltransferase activity"/>
    <property type="evidence" value="ECO:0007669"/>
    <property type="project" value="UniProtKB-UniRule"/>
</dbReference>
<dbReference type="HAMAP" id="MF_00154">
    <property type="entry name" value="CyoE_CtaB"/>
    <property type="match status" value="1"/>
</dbReference>
<evidence type="ECO:0000256" key="3">
    <source>
        <dbReference type="ARBA" id="ARBA00012292"/>
    </source>
</evidence>
<feature type="transmembrane region" description="Helical" evidence="14">
    <location>
        <begin position="54"/>
        <end position="78"/>
    </location>
</feature>
<dbReference type="EC" id="2.5.1.141" evidence="3 14"/>
<dbReference type="InterPro" id="IPR000537">
    <property type="entry name" value="UbiA_prenyltransferase"/>
</dbReference>
<evidence type="ECO:0000256" key="6">
    <source>
        <dbReference type="ARBA" id="ARBA00022692"/>
    </source>
</evidence>
<keyword evidence="5 14" id="KW-0808">Transferase</keyword>
<dbReference type="InterPro" id="IPR044878">
    <property type="entry name" value="UbiA_sf"/>
</dbReference>
<evidence type="ECO:0000256" key="10">
    <source>
        <dbReference type="ARBA" id="ARBA00030253"/>
    </source>
</evidence>
<sequence>MTNSKHDTVSNGANESLSGAIQQYYDLTKPRVVMLIVFTAFVGMLLAVDGMPDWVTVALASLGIGLAASSGAAMNQIIDMRADAIMARTQNRPLLTGGLQVWQAVIFAGLLCVLGMLVLVVWVNVLTAVLTFISMVGYGVIYTVFLKPATPQNIVIGGAAGAAPPLLGWVAMTNAITPEGCLLFLVIFAWTPPHFWALALYRREEYAAAGVPMLPVTHGEEFTRLQILLYTYILVAVTLLPFTIHMFGAIYLIAALYLNARFMFYVYKLYRNYSDELSRKTFFYSINYLMYLFGAMLIDHYLWDRIRLFLMSYG</sequence>
<dbReference type="GO" id="GO:0005886">
    <property type="term" value="C:plasma membrane"/>
    <property type="evidence" value="ECO:0007669"/>
    <property type="project" value="UniProtKB-SubCell"/>
</dbReference>
<dbReference type="RefSeq" id="WP_113952679.1">
    <property type="nucleotide sequence ID" value="NZ_QNRT01000001.1"/>
</dbReference>
<dbReference type="Proteomes" id="UP000253083">
    <property type="component" value="Unassembled WGS sequence"/>
</dbReference>
<comment type="miscellaneous">
    <text evidence="14">Carbon 2 of the heme B porphyrin ring is defined according to the Fischer nomenclature.</text>
</comment>
<feature type="transmembrane region" description="Helical" evidence="14">
    <location>
        <begin position="32"/>
        <end position="48"/>
    </location>
</feature>
<keyword evidence="16" id="KW-1185">Reference proteome</keyword>
<evidence type="ECO:0000256" key="11">
    <source>
        <dbReference type="ARBA" id="ARBA00040810"/>
    </source>
</evidence>
<proteinExistence type="inferred from homology"/>
<evidence type="ECO:0000256" key="4">
    <source>
        <dbReference type="ARBA" id="ARBA00022475"/>
    </source>
</evidence>
<dbReference type="PANTHER" id="PTHR43448">
    <property type="entry name" value="PROTOHEME IX FARNESYLTRANSFERASE, MITOCHONDRIAL"/>
    <property type="match status" value="1"/>
</dbReference>
<dbReference type="AlphaFoldDB" id="A0A395JU60"/>
<keyword evidence="8 14" id="KW-0350">Heme biosynthesis</keyword>
<feature type="transmembrane region" description="Helical" evidence="14">
    <location>
        <begin position="282"/>
        <end position="303"/>
    </location>
</feature>
<evidence type="ECO:0000256" key="12">
    <source>
        <dbReference type="ARBA" id="ARBA00042475"/>
    </source>
</evidence>
<dbReference type="InterPro" id="IPR006369">
    <property type="entry name" value="Protohaem_IX_farnesylTrfase"/>
</dbReference>
<feature type="transmembrane region" description="Helical" evidence="14">
    <location>
        <begin position="222"/>
        <end position="244"/>
    </location>
</feature>
<dbReference type="InParanoid" id="A0A395JU60"/>
<keyword evidence="7 14" id="KW-1133">Transmembrane helix</keyword>
<evidence type="ECO:0000256" key="9">
    <source>
        <dbReference type="ARBA" id="ARBA00023136"/>
    </source>
</evidence>
<dbReference type="Pfam" id="PF01040">
    <property type="entry name" value="UbiA"/>
    <property type="match status" value="1"/>
</dbReference>
<feature type="transmembrane region" description="Helical" evidence="14">
    <location>
        <begin position="99"/>
        <end position="122"/>
    </location>
</feature>
<accession>A0A395JU60</accession>
<evidence type="ECO:0000313" key="16">
    <source>
        <dbReference type="Proteomes" id="UP000253083"/>
    </source>
</evidence>
<dbReference type="GO" id="GO:0048034">
    <property type="term" value="P:heme O biosynthetic process"/>
    <property type="evidence" value="ECO:0007669"/>
    <property type="project" value="UniProtKB-UniRule"/>
</dbReference>
<evidence type="ECO:0000256" key="2">
    <source>
        <dbReference type="ARBA" id="ARBA00004919"/>
    </source>
</evidence>
<evidence type="ECO:0000256" key="5">
    <source>
        <dbReference type="ARBA" id="ARBA00022679"/>
    </source>
</evidence>
<keyword evidence="6 14" id="KW-0812">Transmembrane</keyword>
<evidence type="ECO:0000256" key="1">
    <source>
        <dbReference type="ARBA" id="ARBA00004651"/>
    </source>
</evidence>
<dbReference type="EMBL" id="QNRT01000001">
    <property type="protein sequence ID" value="RBP53078.1"/>
    <property type="molecule type" value="Genomic_DNA"/>
</dbReference>
<protein>
    <recommendedName>
        <fullName evidence="11 14">Protoheme IX farnesyltransferase</fullName>
        <ecNumber evidence="3 14">2.5.1.141</ecNumber>
    </recommendedName>
    <alternativeName>
        <fullName evidence="12 14">Heme B farnesyltransferase</fullName>
    </alternativeName>
    <alternativeName>
        <fullName evidence="10 14">Heme O synthase</fullName>
    </alternativeName>
</protein>
<comment type="catalytic activity">
    <reaction evidence="13 14">
        <text>heme b + (2E,6E)-farnesyl diphosphate + H2O = Fe(II)-heme o + diphosphate</text>
        <dbReference type="Rhea" id="RHEA:28070"/>
        <dbReference type="ChEBI" id="CHEBI:15377"/>
        <dbReference type="ChEBI" id="CHEBI:33019"/>
        <dbReference type="ChEBI" id="CHEBI:60344"/>
        <dbReference type="ChEBI" id="CHEBI:60530"/>
        <dbReference type="ChEBI" id="CHEBI:175763"/>
        <dbReference type="EC" id="2.5.1.141"/>
    </reaction>
</comment>
<evidence type="ECO:0000256" key="14">
    <source>
        <dbReference type="HAMAP-Rule" id="MF_00154"/>
    </source>
</evidence>
<comment type="caution">
    <text evidence="15">The sequence shown here is derived from an EMBL/GenBank/DDBJ whole genome shotgun (WGS) entry which is preliminary data.</text>
</comment>
<reference evidence="15 16" key="1">
    <citation type="submission" date="2018-06" db="EMBL/GenBank/DDBJ databases">
        <title>Genomic Encyclopedia of Type Strains, Phase IV (KMG-IV): sequencing the most valuable type-strain genomes for metagenomic binning, comparative biology and taxonomic classification.</title>
        <authorList>
            <person name="Goeker M."/>
        </authorList>
    </citation>
    <scope>NUCLEOTIDE SEQUENCE [LARGE SCALE GENOMIC DNA]</scope>
    <source>
        <strain evidence="15 16">DSM 24032</strain>
    </source>
</reference>
<evidence type="ECO:0000256" key="13">
    <source>
        <dbReference type="ARBA" id="ARBA00047690"/>
    </source>
</evidence>
<dbReference type="PANTHER" id="PTHR43448:SF7">
    <property type="entry name" value="4-HYDROXYBENZOATE SOLANESYLTRANSFERASE"/>
    <property type="match status" value="1"/>
</dbReference>
<dbReference type="FunCoup" id="A0A395JU60">
    <property type="interactions" value="436"/>
</dbReference>
<dbReference type="Gene3D" id="1.10.357.140">
    <property type="entry name" value="UbiA prenyltransferase"/>
    <property type="match status" value="1"/>
</dbReference>
<gene>
    <name evidence="14" type="primary">cyoE</name>
    <name evidence="15" type="ORF">DFR28_101463</name>
</gene>
<dbReference type="UniPathway" id="UPA00834">
    <property type="reaction ID" value="UER00712"/>
</dbReference>
<organism evidence="15 16">
    <name type="scientific">Arenicella xantha</name>
    <dbReference type="NCBI Taxonomy" id="644221"/>
    <lineage>
        <taxon>Bacteria</taxon>
        <taxon>Pseudomonadati</taxon>
        <taxon>Pseudomonadota</taxon>
        <taxon>Gammaproteobacteria</taxon>
        <taxon>Arenicellales</taxon>
        <taxon>Arenicellaceae</taxon>
        <taxon>Arenicella</taxon>
    </lineage>
</organism>
<comment type="subcellular location">
    <subcellularLocation>
        <location evidence="1 14">Cell membrane</location>
        <topology evidence="1 14">Multi-pass membrane protein</topology>
    </subcellularLocation>
</comment>
<feature type="transmembrane region" description="Helical" evidence="14">
    <location>
        <begin position="128"/>
        <end position="146"/>
    </location>
</feature>
<evidence type="ECO:0000313" key="15">
    <source>
        <dbReference type="EMBL" id="RBP53078.1"/>
    </source>
</evidence>
<dbReference type="CDD" id="cd13957">
    <property type="entry name" value="PT_UbiA_Cox10"/>
    <property type="match status" value="1"/>
</dbReference>